<protein>
    <submittedName>
        <fullName evidence="2">Uncharacterized protein</fullName>
    </submittedName>
</protein>
<sequence>MKSPQHKGDEDGRKYALTKISFVLPKLWKSHKSQVLEQWSRSMQIMHSSSSQSMNILANQSGKEQWPLLAQERQLRRYLRGHLPPYLGRLPRYVHRRVRSTRNYPSCPHAGSRSSSSYWAETRSRPCSDPHITPRGSASPAWDRRLWGAESGGKHRERGTGSRPTNLAPLLERRGGE</sequence>
<reference evidence="2" key="2">
    <citation type="journal article" date="2015" name="Data Brief">
        <title>Shoot transcriptome of the giant reed, Arundo donax.</title>
        <authorList>
            <person name="Barrero R.A."/>
            <person name="Guerrero F.D."/>
            <person name="Moolhuijzen P."/>
            <person name="Goolsby J.A."/>
            <person name="Tidwell J."/>
            <person name="Bellgard S.E."/>
            <person name="Bellgard M.I."/>
        </authorList>
    </citation>
    <scope>NUCLEOTIDE SEQUENCE</scope>
    <source>
        <tissue evidence="2">Shoot tissue taken approximately 20 cm above the soil surface</tissue>
    </source>
</reference>
<dbReference type="EMBL" id="GBRH01177269">
    <property type="protein sequence ID" value="JAE20627.1"/>
    <property type="molecule type" value="Transcribed_RNA"/>
</dbReference>
<evidence type="ECO:0000313" key="2">
    <source>
        <dbReference type="EMBL" id="JAE20627.1"/>
    </source>
</evidence>
<organism evidence="2">
    <name type="scientific">Arundo donax</name>
    <name type="common">Giant reed</name>
    <name type="synonym">Donax arundinaceus</name>
    <dbReference type="NCBI Taxonomy" id="35708"/>
    <lineage>
        <taxon>Eukaryota</taxon>
        <taxon>Viridiplantae</taxon>
        <taxon>Streptophyta</taxon>
        <taxon>Embryophyta</taxon>
        <taxon>Tracheophyta</taxon>
        <taxon>Spermatophyta</taxon>
        <taxon>Magnoliopsida</taxon>
        <taxon>Liliopsida</taxon>
        <taxon>Poales</taxon>
        <taxon>Poaceae</taxon>
        <taxon>PACMAD clade</taxon>
        <taxon>Arundinoideae</taxon>
        <taxon>Arundineae</taxon>
        <taxon>Arundo</taxon>
    </lineage>
</organism>
<dbReference type="AlphaFoldDB" id="A0A0A9G839"/>
<proteinExistence type="predicted"/>
<feature type="compositionally biased region" description="Basic and acidic residues" evidence="1">
    <location>
        <begin position="142"/>
        <end position="160"/>
    </location>
</feature>
<accession>A0A0A9G839</accession>
<evidence type="ECO:0000256" key="1">
    <source>
        <dbReference type="SAM" id="MobiDB-lite"/>
    </source>
</evidence>
<feature type="region of interest" description="Disordered" evidence="1">
    <location>
        <begin position="102"/>
        <end position="177"/>
    </location>
</feature>
<name>A0A0A9G839_ARUDO</name>
<reference evidence="2" key="1">
    <citation type="submission" date="2014-09" db="EMBL/GenBank/DDBJ databases">
        <authorList>
            <person name="Magalhaes I.L.F."/>
            <person name="Oliveira U."/>
            <person name="Santos F.R."/>
            <person name="Vidigal T.H.D.A."/>
            <person name="Brescovit A.D."/>
            <person name="Santos A.J."/>
        </authorList>
    </citation>
    <scope>NUCLEOTIDE SEQUENCE</scope>
    <source>
        <tissue evidence="2">Shoot tissue taken approximately 20 cm above the soil surface</tissue>
    </source>
</reference>